<protein>
    <submittedName>
        <fullName evidence="2">Uncharacterized protein</fullName>
    </submittedName>
</protein>
<dbReference type="AlphaFoldDB" id="A0A7C9R822"/>
<comment type="caution">
    <text evidence="2">The sequence shown here is derived from an EMBL/GenBank/DDBJ whole genome shotgun (WGS) entry which is preliminary data.</text>
</comment>
<dbReference type="Proteomes" id="UP000481252">
    <property type="component" value="Unassembled WGS sequence"/>
</dbReference>
<feature type="region of interest" description="Disordered" evidence="1">
    <location>
        <begin position="65"/>
        <end position="85"/>
    </location>
</feature>
<accession>A0A7C9R822</accession>
<sequence>MPFDDAESVSDYRGFCFANMFMNSRLASTWPFVLLPRPPAMHRASIDQILQRLFEGHLAIEIEKSRQTTSEARAAQKPRGQIVSG</sequence>
<reference evidence="2 3" key="1">
    <citation type="submission" date="2020-02" db="EMBL/GenBank/DDBJ databases">
        <title>Genome sequence of the type strain CGMCC 1.15528 of Mesorhizobium zhangyense.</title>
        <authorList>
            <person name="Gao J."/>
            <person name="Sun J."/>
        </authorList>
    </citation>
    <scope>NUCLEOTIDE SEQUENCE [LARGE SCALE GENOMIC DNA]</scope>
    <source>
        <strain evidence="2 3">CGMCC 1.15528</strain>
    </source>
</reference>
<dbReference type="EMBL" id="JAAKZG010000002">
    <property type="protein sequence ID" value="NGN40553.1"/>
    <property type="molecule type" value="Genomic_DNA"/>
</dbReference>
<gene>
    <name evidence="2" type="ORF">G6N74_05710</name>
</gene>
<evidence type="ECO:0000313" key="3">
    <source>
        <dbReference type="Proteomes" id="UP000481252"/>
    </source>
</evidence>
<organism evidence="2 3">
    <name type="scientific">Mesorhizobium zhangyense</name>
    <dbReference type="NCBI Taxonomy" id="1776730"/>
    <lineage>
        <taxon>Bacteria</taxon>
        <taxon>Pseudomonadati</taxon>
        <taxon>Pseudomonadota</taxon>
        <taxon>Alphaproteobacteria</taxon>
        <taxon>Hyphomicrobiales</taxon>
        <taxon>Phyllobacteriaceae</taxon>
        <taxon>Mesorhizobium</taxon>
    </lineage>
</organism>
<proteinExistence type="predicted"/>
<evidence type="ECO:0000256" key="1">
    <source>
        <dbReference type="SAM" id="MobiDB-lite"/>
    </source>
</evidence>
<name>A0A7C9R822_9HYPH</name>
<evidence type="ECO:0000313" key="2">
    <source>
        <dbReference type="EMBL" id="NGN40553.1"/>
    </source>
</evidence>
<dbReference type="RefSeq" id="WP_165115249.1">
    <property type="nucleotide sequence ID" value="NZ_JAAKZG010000002.1"/>
</dbReference>
<keyword evidence="3" id="KW-1185">Reference proteome</keyword>